<protein>
    <submittedName>
        <fullName evidence="2">Uncharacterized protein</fullName>
    </submittedName>
</protein>
<evidence type="ECO:0000256" key="1">
    <source>
        <dbReference type="SAM" id="MobiDB-lite"/>
    </source>
</evidence>
<feature type="region of interest" description="Disordered" evidence="1">
    <location>
        <begin position="1"/>
        <end position="46"/>
    </location>
</feature>
<feature type="compositionally biased region" description="Polar residues" evidence="1">
    <location>
        <begin position="1"/>
        <end position="12"/>
    </location>
</feature>
<dbReference type="AlphaFoldDB" id="A0A834KMJ8"/>
<feature type="compositionally biased region" description="Basic and acidic residues" evidence="1">
    <location>
        <begin position="21"/>
        <end position="35"/>
    </location>
</feature>
<accession>A0A834KMJ8</accession>
<proteinExistence type="predicted"/>
<comment type="caution">
    <text evidence="2">The sequence shown here is derived from an EMBL/GenBank/DDBJ whole genome shotgun (WGS) entry which is preliminary data.</text>
</comment>
<sequence length="69" mass="7614">MAIATVESSFSLTKEEEESRGEEMKERELKEEHHGNVNSNDFAFSRGGGSLINSSNSLLLDLISPDSKQ</sequence>
<organism evidence="2 3">
    <name type="scientific">Vespula germanica</name>
    <name type="common">German yellow jacket</name>
    <name type="synonym">Paravespula germanica</name>
    <dbReference type="NCBI Taxonomy" id="30212"/>
    <lineage>
        <taxon>Eukaryota</taxon>
        <taxon>Metazoa</taxon>
        <taxon>Ecdysozoa</taxon>
        <taxon>Arthropoda</taxon>
        <taxon>Hexapoda</taxon>
        <taxon>Insecta</taxon>
        <taxon>Pterygota</taxon>
        <taxon>Neoptera</taxon>
        <taxon>Endopterygota</taxon>
        <taxon>Hymenoptera</taxon>
        <taxon>Apocrita</taxon>
        <taxon>Aculeata</taxon>
        <taxon>Vespoidea</taxon>
        <taxon>Vespidae</taxon>
        <taxon>Vespinae</taxon>
        <taxon>Vespula</taxon>
    </lineage>
</organism>
<name>A0A834KMJ8_VESGE</name>
<gene>
    <name evidence="2" type="ORF">HZH68_003801</name>
</gene>
<dbReference type="Proteomes" id="UP000617340">
    <property type="component" value="Unassembled WGS sequence"/>
</dbReference>
<reference evidence="2" key="1">
    <citation type="journal article" date="2020" name="G3 (Bethesda)">
        <title>High-Quality Assemblies for Three Invasive Social Wasps from the &lt;i&gt;Vespula&lt;/i&gt; Genus.</title>
        <authorList>
            <person name="Harrop T.W.R."/>
            <person name="Guhlin J."/>
            <person name="McLaughlin G.M."/>
            <person name="Permina E."/>
            <person name="Stockwell P."/>
            <person name="Gilligan J."/>
            <person name="Le Lec M.F."/>
            <person name="Gruber M.A.M."/>
            <person name="Quinn O."/>
            <person name="Lovegrove M."/>
            <person name="Duncan E.J."/>
            <person name="Remnant E.J."/>
            <person name="Van Eeckhoven J."/>
            <person name="Graham B."/>
            <person name="Knapp R.A."/>
            <person name="Langford K.W."/>
            <person name="Kronenberg Z."/>
            <person name="Press M.O."/>
            <person name="Eacker S.M."/>
            <person name="Wilson-Rankin E.E."/>
            <person name="Purcell J."/>
            <person name="Lester P.J."/>
            <person name="Dearden P.K."/>
        </authorList>
    </citation>
    <scope>NUCLEOTIDE SEQUENCE</scope>
    <source>
        <strain evidence="2">Linc-1</strain>
    </source>
</reference>
<keyword evidence="3" id="KW-1185">Reference proteome</keyword>
<evidence type="ECO:0000313" key="3">
    <source>
        <dbReference type="Proteomes" id="UP000617340"/>
    </source>
</evidence>
<evidence type="ECO:0000313" key="2">
    <source>
        <dbReference type="EMBL" id="KAF7409420.1"/>
    </source>
</evidence>
<dbReference type="EMBL" id="JACSDZ010000003">
    <property type="protein sequence ID" value="KAF7409420.1"/>
    <property type="molecule type" value="Genomic_DNA"/>
</dbReference>